<dbReference type="AlphaFoldDB" id="A0A0K0DP24"/>
<dbReference type="PANTHER" id="PTHR23048">
    <property type="entry name" value="MYOSIN LIGHT CHAIN 1, 3"/>
    <property type="match status" value="1"/>
</dbReference>
<protein>
    <submittedName>
        <fullName evidence="5">Calmodulin</fullName>
    </submittedName>
</protein>
<reference evidence="5" key="2">
    <citation type="submission" date="2017-02" db="UniProtKB">
        <authorList>
            <consortium name="WormBaseParasite"/>
        </authorList>
    </citation>
    <scope>IDENTIFICATION</scope>
</reference>
<feature type="domain" description="EF-hand" evidence="3">
    <location>
        <begin position="96"/>
        <end position="129"/>
    </location>
</feature>
<keyword evidence="4" id="KW-1185">Reference proteome</keyword>
<keyword evidence="2" id="KW-0106">Calcium</keyword>
<dbReference type="InterPro" id="IPR011992">
    <property type="entry name" value="EF-hand-dom_pair"/>
</dbReference>
<dbReference type="GO" id="GO:0005509">
    <property type="term" value="F:calcium ion binding"/>
    <property type="evidence" value="ECO:0007669"/>
    <property type="project" value="InterPro"/>
</dbReference>
<dbReference type="PROSITE" id="PS00018">
    <property type="entry name" value="EF_HAND_1"/>
    <property type="match status" value="2"/>
</dbReference>
<evidence type="ECO:0000313" key="5">
    <source>
        <dbReference type="WBParaSite" id="ACAC_0001351301-mRNA-1"/>
    </source>
</evidence>
<dbReference type="WBParaSite" id="ACAC_0001351301-mRNA-1">
    <property type="protein sequence ID" value="ACAC_0001351301-mRNA-1"/>
    <property type="gene ID" value="ACAC_0001351301"/>
</dbReference>
<dbReference type="CDD" id="cd00051">
    <property type="entry name" value="EFh"/>
    <property type="match status" value="1"/>
</dbReference>
<feature type="domain" description="EF-hand" evidence="3">
    <location>
        <begin position="58"/>
        <end position="93"/>
    </location>
</feature>
<dbReference type="FunFam" id="1.10.238.10:FF:000178">
    <property type="entry name" value="Calmodulin-2 A"/>
    <property type="match status" value="1"/>
</dbReference>
<dbReference type="PANTHER" id="PTHR23048:SF0">
    <property type="entry name" value="CALMODULIN LIKE 3"/>
    <property type="match status" value="1"/>
</dbReference>
<dbReference type="GO" id="GO:0016460">
    <property type="term" value="C:myosin II complex"/>
    <property type="evidence" value="ECO:0007669"/>
    <property type="project" value="TreeGrafter"/>
</dbReference>
<dbReference type="STRING" id="6313.A0A0K0DP24"/>
<feature type="domain" description="EF-hand" evidence="3">
    <location>
        <begin position="22"/>
        <end position="57"/>
    </location>
</feature>
<keyword evidence="1" id="KW-0677">Repeat</keyword>
<dbReference type="Pfam" id="PF13499">
    <property type="entry name" value="EF-hand_7"/>
    <property type="match status" value="2"/>
</dbReference>
<name>A0A0K0DP24_ANGCA</name>
<evidence type="ECO:0000256" key="2">
    <source>
        <dbReference type="ARBA" id="ARBA00022837"/>
    </source>
</evidence>
<organism evidence="4 5">
    <name type="scientific">Angiostrongylus cantonensis</name>
    <name type="common">Rat lungworm</name>
    <dbReference type="NCBI Taxonomy" id="6313"/>
    <lineage>
        <taxon>Eukaryota</taxon>
        <taxon>Metazoa</taxon>
        <taxon>Ecdysozoa</taxon>
        <taxon>Nematoda</taxon>
        <taxon>Chromadorea</taxon>
        <taxon>Rhabditida</taxon>
        <taxon>Rhabditina</taxon>
        <taxon>Rhabditomorpha</taxon>
        <taxon>Strongyloidea</taxon>
        <taxon>Metastrongylidae</taxon>
        <taxon>Angiostrongylus</taxon>
    </lineage>
</organism>
<accession>A0A0K0DP24</accession>
<sequence length="156" mass="18020">MRQSTITKFGKEQTKDVVRKNFEFMEYKKAFQFFDINNDGFITMSELEKAMNECGQYPSKLELRLVMSHGDSDHNGVITFDEFAHLMSGSKSTGKYTYSQLREQFDMFDKDGYIEKNEMIECVRELSLSSSYPRSVVEELFNEADADGDGKISFEG</sequence>
<dbReference type="SMART" id="SM00054">
    <property type="entry name" value="EFh"/>
    <property type="match status" value="4"/>
</dbReference>
<evidence type="ECO:0000256" key="1">
    <source>
        <dbReference type="ARBA" id="ARBA00022737"/>
    </source>
</evidence>
<dbReference type="SUPFAM" id="SSF47473">
    <property type="entry name" value="EF-hand"/>
    <property type="match status" value="1"/>
</dbReference>
<evidence type="ECO:0000259" key="3">
    <source>
        <dbReference type="PROSITE" id="PS50222"/>
    </source>
</evidence>
<dbReference type="PROSITE" id="PS50222">
    <property type="entry name" value="EF_HAND_2"/>
    <property type="match status" value="4"/>
</dbReference>
<dbReference type="InterPro" id="IPR002048">
    <property type="entry name" value="EF_hand_dom"/>
</dbReference>
<dbReference type="InterPro" id="IPR050230">
    <property type="entry name" value="CALM/Myosin/TropC-like"/>
</dbReference>
<dbReference type="Gene3D" id="1.10.238.10">
    <property type="entry name" value="EF-hand"/>
    <property type="match status" value="2"/>
</dbReference>
<proteinExistence type="predicted"/>
<reference evidence="4" key="1">
    <citation type="submission" date="2012-09" db="EMBL/GenBank/DDBJ databases">
        <authorList>
            <person name="Martin A.A."/>
        </authorList>
    </citation>
    <scope>NUCLEOTIDE SEQUENCE</scope>
</reference>
<evidence type="ECO:0000313" key="4">
    <source>
        <dbReference type="Proteomes" id="UP000035642"/>
    </source>
</evidence>
<feature type="domain" description="EF-hand" evidence="3">
    <location>
        <begin position="132"/>
        <end position="156"/>
    </location>
</feature>
<dbReference type="InterPro" id="IPR018247">
    <property type="entry name" value="EF_Hand_1_Ca_BS"/>
</dbReference>
<dbReference type="Proteomes" id="UP000035642">
    <property type="component" value="Unassembled WGS sequence"/>
</dbReference>